<gene>
    <name evidence="1" type="ORF">LIPSTDRAFT_1994</name>
</gene>
<proteinExistence type="predicted"/>
<name>A0A1E3QCH3_LIPST</name>
<dbReference type="OrthoDB" id="10313284at2759"/>
<evidence type="ECO:0000313" key="2">
    <source>
        <dbReference type="Proteomes" id="UP000094385"/>
    </source>
</evidence>
<dbReference type="Proteomes" id="UP000094385">
    <property type="component" value="Unassembled WGS sequence"/>
</dbReference>
<organism evidence="1 2">
    <name type="scientific">Lipomyces starkeyi NRRL Y-11557</name>
    <dbReference type="NCBI Taxonomy" id="675824"/>
    <lineage>
        <taxon>Eukaryota</taxon>
        <taxon>Fungi</taxon>
        <taxon>Dikarya</taxon>
        <taxon>Ascomycota</taxon>
        <taxon>Saccharomycotina</taxon>
        <taxon>Lipomycetes</taxon>
        <taxon>Lipomycetales</taxon>
        <taxon>Lipomycetaceae</taxon>
        <taxon>Lipomyces</taxon>
    </lineage>
</organism>
<reference evidence="1 2" key="1">
    <citation type="journal article" date="2016" name="Proc. Natl. Acad. Sci. U.S.A.">
        <title>Comparative genomics of biotechnologically important yeasts.</title>
        <authorList>
            <person name="Riley R."/>
            <person name="Haridas S."/>
            <person name="Wolfe K.H."/>
            <person name="Lopes M.R."/>
            <person name="Hittinger C.T."/>
            <person name="Goeker M."/>
            <person name="Salamov A.A."/>
            <person name="Wisecaver J.H."/>
            <person name="Long T.M."/>
            <person name="Calvey C.H."/>
            <person name="Aerts A.L."/>
            <person name="Barry K.W."/>
            <person name="Choi C."/>
            <person name="Clum A."/>
            <person name="Coughlan A.Y."/>
            <person name="Deshpande S."/>
            <person name="Douglass A.P."/>
            <person name="Hanson S.J."/>
            <person name="Klenk H.-P."/>
            <person name="LaButti K.M."/>
            <person name="Lapidus A."/>
            <person name="Lindquist E.A."/>
            <person name="Lipzen A.M."/>
            <person name="Meier-Kolthoff J.P."/>
            <person name="Ohm R.A."/>
            <person name="Otillar R.P."/>
            <person name="Pangilinan J.L."/>
            <person name="Peng Y."/>
            <person name="Rokas A."/>
            <person name="Rosa C.A."/>
            <person name="Scheuner C."/>
            <person name="Sibirny A.A."/>
            <person name="Slot J.C."/>
            <person name="Stielow J.B."/>
            <person name="Sun H."/>
            <person name="Kurtzman C.P."/>
            <person name="Blackwell M."/>
            <person name="Grigoriev I.V."/>
            <person name="Jeffries T.W."/>
        </authorList>
    </citation>
    <scope>NUCLEOTIDE SEQUENCE [LARGE SCALE GENOMIC DNA]</scope>
    <source>
        <strain evidence="1 2">NRRL Y-11557</strain>
    </source>
</reference>
<dbReference type="AlphaFoldDB" id="A0A1E3QCH3"/>
<sequence length="322" mass="36501">MAHSELLATVRRPLFPDTHIEVPATRSEYERVQEILDEEYAKFLTLQYDGFRKVAIVEAAPSPLHGDMVGQLLWRISRSVDRMPEIDQNIKDGISISNDRRNTRDTGDTSTTRNWDGALTYLTRDGGTLMVAVEVGLSQTYDSLRAAISFSVCALGCRVGIAMSINEGDRNIAPTIRYYDTREEKLAGIREIEHNLDSQLQTNPFGPLRIGEETWFGKITKVVLKTYRLEDESSPPETLLDPKQSFFIDDCRKWLFVGGEVPTNLADITIGDFIPTQILTGNNIEATSVNFFQQDWFENTFRFALLATAMERVRDKSKVQHV</sequence>
<accession>A0A1E3QCH3</accession>
<evidence type="ECO:0000313" key="1">
    <source>
        <dbReference type="EMBL" id="ODQ75278.1"/>
    </source>
</evidence>
<dbReference type="EMBL" id="KV454291">
    <property type="protein sequence ID" value="ODQ75278.1"/>
    <property type="molecule type" value="Genomic_DNA"/>
</dbReference>
<protein>
    <submittedName>
        <fullName evidence="1">Uncharacterized protein</fullName>
    </submittedName>
</protein>
<keyword evidence="2" id="KW-1185">Reference proteome</keyword>